<evidence type="ECO:0000256" key="2">
    <source>
        <dbReference type="SAM" id="MobiDB-lite"/>
    </source>
</evidence>
<accession>A9V8G9</accession>
<reference evidence="3 4" key="1">
    <citation type="journal article" date="2008" name="Nature">
        <title>The genome of the choanoflagellate Monosiga brevicollis and the origin of metazoans.</title>
        <authorList>
            <consortium name="JGI Sequencing"/>
            <person name="King N."/>
            <person name="Westbrook M.J."/>
            <person name="Young S.L."/>
            <person name="Kuo A."/>
            <person name="Abedin M."/>
            <person name="Chapman J."/>
            <person name="Fairclough S."/>
            <person name="Hellsten U."/>
            <person name="Isogai Y."/>
            <person name="Letunic I."/>
            <person name="Marr M."/>
            <person name="Pincus D."/>
            <person name="Putnam N."/>
            <person name="Rokas A."/>
            <person name="Wright K.J."/>
            <person name="Zuzow R."/>
            <person name="Dirks W."/>
            <person name="Good M."/>
            <person name="Goodstein D."/>
            <person name="Lemons D."/>
            <person name="Li W."/>
            <person name="Lyons J.B."/>
            <person name="Morris A."/>
            <person name="Nichols S."/>
            <person name="Richter D.J."/>
            <person name="Salamov A."/>
            <person name="Bork P."/>
            <person name="Lim W.A."/>
            <person name="Manning G."/>
            <person name="Miller W.T."/>
            <person name="McGinnis W."/>
            <person name="Shapiro H."/>
            <person name="Tjian R."/>
            <person name="Grigoriev I.V."/>
            <person name="Rokhsar D."/>
        </authorList>
    </citation>
    <scope>NUCLEOTIDE SEQUENCE [LARGE SCALE GENOMIC DNA]</scope>
    <source>
        <strain evidence="4">MX1 / ATCC 50154</strain>
    </source>
</reference>
<dbReference type="GO" id="GO:0097730">
    <property type="term" value="C:non-motile cilium"/>
    <property type="evidence" value="ECO:0000318"/>
    <property type="project" value="GO_Central"/>
</dbReference>
<dbReference type="Pfam" id="PF13424">
    <property type="entry name" value="TPR_12"/>
    <property type="match status" value="2"/>
</dbReference>
<dbReference type="GO" id="GO:0019894">
    <property type="term" value="F:kinesin binding"/>
    <property type="evidence" value="ECO:0000318"/>
    <property type="project" value="GO_Central"/>
</dbReference>
<dbReference type="PROSITE" id="PS50293">
    <property type="entry name" value="TPR_REGION"/>
    <property type="match status" value="1"/>
</dbReference>
<dbReference type="GO" id="GO:1905515">
    <property type="term" value="P:non-motile cilium assembly"/>
    <property type="evidence" value="ECO:0000318"/>
    <property type="project" value="GO_Central"/>
</dbReference>
<dbReference type="eggNOG" id="KOG2003">
    <property type="taxonomic scope" value="Eukaryota"/>
</dbReference>
<dbReference type="GO" id="GO:0036064">
    <property type="term" value="C:ciliary basal body"/>
    <property type="evidence" value="ECO:0000318"/>
    <property type="project" value="GO_Central"/>
</dbReference>
<dbReference type="GO" id="GO:0005814">
    <property type="term" value="C:centriole"/>
    <property type="evidence" value="ECO:0000318"/>
    <property type="project" value="GO_Central"/>
</dbReference>
<dbReference type="Proteomes" id="UP000001357">
    <property type="component" value="Unassembled WGS sequence"/>
</dbReference>
<dbReference type="GeneID" id="5894263"/>
<feature type="repeat" description="TPR" evidence="1">
    <location>
        <begin position="420"/>
        <end position="453"/>
    </location>
</feature>
<dbReference type="FunFam" id="1.25.40.10:FF:000106">
    <property type="entry name" value="Intraflagellar transport 88 homolog (Chlamydomonas)"/>
    <property type="match status" value="1"/>
</dbReference>
<dbReference type="InParanoid" id="A9V8G9"/>
<feature type="region of interest" description="Disordered" evidence="2">
    <location>
        <begin position="20"/>
        <end position="65"/>
    </location>
</feature>
<feature type="region of interest" description="Disordered" evidence="2">
    <location>
        <begin position="656"/>
        <end position="762"/>
    </location>
</feature>
<organism evidence="3 4">
    <name type="scientific">Monosiga brevicollis</name>
    <name type="common">Choanoflagellate</name>
    <dbReference type="NCBI Taxonomy" id="81824"/>
    <lineage>
        <taxon>Eukaryota</taxon>
        <taxon>Choanoflagellata</taxon>
        <taxon>Craspedida</taxon>
        <taxon>Salpingoecidae</taxon>
        <taxon>Monosiga</taxon>
    </lineage>
</organism>
<feature type="repeat" description="TPR" evidence="1">
    <location>
        <begin position="170"/>
        <end position="203"/>
    </location>
</feature>
<dbReference type="SUPFAM" id="SSF48452">
    <property type="entry name" value="TPR-like"/>
    <property type="match status" value="1"/>
</dbReference>
<keyword evidence="4" id="KW-1185">Reference proteome</keyword>
<dbReference type="Pfam" id="PF13432">
    <property type="entry name" value="TPR_16"/>
    <property type="match status" value="1"/>
</dbReference>
<name>A9V8G9_MONBE</name>
<gene>
    <name evidence="3" type="ORF">MONBRDRAFT_11191</name>
</gene>
<dbReference type="PROSITE" id="PS50005">
    <property type="entry name" value="TPR"/>
    <property type="match status" value="7"/>
</dbReference>
<dbReference type="AlphaFoldDB" id="A9V8G9"/>
<dbReference type="GO" id="GO:0042073">
    <property type="term" value="P:intraciliary transport"/>
    <property type="evidence" value="ECO:0000318"/>
    <property type="project" value="GO_Central"/>
</dbReference>
<dbReference type="InterPro" id="IPR019734">
    <property type="entry name" value="TPR_rpt"/>
</dbReference>
<dbReference type="SMART" id="SM00028">
    <property type="entry name" value="TPR"/>
    <property type="match status" value="8"/>
</dbReference>
<sequence>MAALDPHGSGYDDYDAAYDVEDEGAERRPMTAIKGAGFSSSKGRSSNFDPMATDIPAPLEKTQDTSPEANIRNLEAKVHDFLEESSFAVSKRKFQEVLVQLANVYQFCEMYTESINTLMVLVKNKTFDRAGRLRVNIGNIYFKQGKHLQAVKQYRMSLDQIPSDQQQLKNRVLKNIAHCFVKMGQYADAMKTYEHVLEQTPIRVHGDMCVVPATHRSIACGRAEQEMEGMEEREPGNDFQTAFNCILCYVAIGERDRMKRGFIRMLSLQLDGDPDGDKYLNVQDDSQVQMFLDAVKDDQLRGLERRAKKHAERYLLLAARLIAPLIESDFADGFDWCIEKIKASAFNPLASELEIHKALSYLKVKEFKKAVKLLKGFEKKESHMLSTAATNLAFLYALETDYTQAEEYADRAIQADKYNPNAMVNKGNCLLAQDKHAEAIEFYHEALAVDSGCFEALYNLGLAHRRLGDLDEALDCFLKLADMLPEHAEVVYQVAAVYEELEDFDQSCEWFETLIGLVRTDPNALRHFGELYDKLEDKSEAFKYHFEAFRYFPSDIATISWFGSYYIESQFIEKAIQYFERAAEVQPGQVKWRLMIGSCYRRTGNYQQALEVYKRTHRLFPDNVECLKFLVRICTDMDLPEAQDFAVALKRAEQMTERKRSATTRANSGRRTRSGRTLGHSASKARASSGTNSLSSSTNAFPADAAAVDAHEAEVTPKPQALDASYKDPIGQMPNRPKTAAQRSQPPDEENWDDIDDDLLPD</sequence>
<dbReference type="PANTHER" id="PTHR44117:SF1">
    <property type="entry name" value="INTRAFLAGELLAR TRANSPORT PROTEIN 88 HOMOLOG"/>
    <property type="match status" value="1"/>
</dbReference>
<feature type="compositionally biased region" description="Low complexity" evidence="2">
    <location>
        <begin position="688"/>
        <end position="708"/>
    </location>
</feature>
<dbReference type="InterPro" id="IPR011990">
    <property type="entry name" value="TPR-like_helical_dom_sf"/>
</dbReference>
<dbReference type="FunCoup" id="A9V8G9">
    <property type="interactions" value="246"/>
</dbReference>
<keyword evidence="1" id="KW-0802">TPR repeat</keyword>
<evidence type="ECO:0000313" key="3">
    <source>
        <dbReference type="EMBL" id="EDQ86081.1"/>
    </source>
</evidence>
<dbReference type="GO" id="GO:0097546">
    <property type="term" value="C:ciliary base"/>
    <property type="evidence" value="ECO:0000318"/>
    <property type="project" value="GO_Central"/>
</dbReference>
<dbReference type="PANTHER" id="PTHR44117">
    <property type="entry name" value="INTRAFLAGELLAR TRANSPORT PROTEIN 88 HOMOLOG"/>
    <property type="match status" value="1"/>
</dbReference>
<dbReference type="KEGG" id="mbr:MONBRDRAFT_11191"/>
<dbReference type="EMBL" id="CH991568">
    <property type="protein sequence ID" value="EDQ86081.1"/>
    <property type="molecule type" value="Genomic_DNA"/>
</dbReference>
<dbReference type="Gene3D" id="1.25.40.10">
    <property type="entry name" value="Tetratricopeptide repeat domain"/>
    <property type="match status" value="2"/>
</dbReference>
<feature type="repeat" description="TPR" evidence="1">
    <location>
        <begin position="590"/>
        <end position="623"/>
    </location>
</feature>
<protein>
    <submittedName>
        <fullName evidence="3">Uncharacterized protein</fullName>
    </submittedName>
</protein>
<feature type="compositionally biased region" description="Polar residues" evidence="2">
    <location>
        <begin position="38"/>
        <end position="48"/>
    </location>
</feature>
<evidence type="ECO:0000256" key="1">
    <source>
        <dbReference type="PROSITE-ProRule" id="PRU00339"/>
    </source>
</evidence>
<dbReference type="OMA" id="RIKIMHN"/>
<feature type="repeat" description="TPR" evidence="1">
    <location>
        <begin position="454"/>
        <end position="487"/>
    </location>
</feature>
<feature type="repeat" description="TPR" evidence="1">
    <location>
        <begin position="131"/>
        <end position="164"/>
    </location>
</feature>
<dbReference type="RefSeq" id="XP_001749006.1">
    <property type="nucleotide sequence ID" value="XM_001748954.1"/>
</dbReference>
<dbReference type="STRING" id="81824.A9V8G9"/>
<feature type="compositionally biased region" description="Acidic residues" evidence="2">
    <location>
        <begin position="747"/>
        <end position="762"/>
    </location>
</feature>
<feature type="repeat" description="TPR" evidence="1">
    <location>
        <begin position="522"/>
        <end position="555"/>
    </location>
</feature>
<feature type="repeat" description="TPR" evidence="1">
    <location>
        <begin position="556"/>
        <end position="589"/>
    </location>
</feature>
<proteinExistence type="predicted"/>
<evidence type="ECO:0000313" key="4">
    <source>
        <dbReference type="Proteomes" id="UP000001357"/>
    </source>
</evidence>